<protein>
    <submittedName>
        <fullName evidence="1">Uncharacterized protein</fullName>
    </submittedName>
</protein>
<reference evidence="1 2" key="1">
    <citation type="submission" date="2016-11" db="EMBL/GenBank/DDBJ databases">
        <authorList>
            <person name="Jaros S."/>
            <person name="Januszkiewicz K."/>
            <person name="Wedrychowicz H."/>
        </authorList>
    </citation>
    <scope>NUCLEOTIDE SEQUENCE [LARGE SCALE GENOMIC DNA]</scope>
    <source>
        <strain evidence="1 2">DSM 10502</strain>
    </source>
</reference>
<sequence length="132" mass="14255">MLKKVISSLIIGAAIIGTAPMVTDGALGISVTEASVNINVDRSSAWYDQENQVFGAAVSINGGEYQSRMYKKERNSGGTDIYMRFSADEEWVFIGVYTGGAAGYHFADSDEKMIFIKVANVAAQSAGYDKMF</sequence>
<evidence type="ECO:0000313" key="1">
    <source>
        <dbReference type="EMBL" id="SHF31644.1"/>
    </source>
</evidence>
<evidence type="ECO:0000313" key="2">
    <source>
        <dbReference type="Proteomes" id="UP000184404"/>
    </source>
</evidence>
<dbReference type="AlphaFoldDB" id="A0A1M5ANE1"/>
<organism evidence="1 2">
    <name type="scientific">Schwartzia succinivorans DSM 10502</name>
    <dbReference type="NCBI Taxonomy" id="1123243"/>
    <lineage>
        <taxon>Bacteria</taxon>
        <taxon>Bacillati</taxon>
        <taxon>Bacillota</taxon>
        <taxon>Negativicutes</taxon>
        <taxon>Selenomonadales</taxon>
        <taxon>Selenomonadaceae</taxon>
        <taxon>Schwartzia</taxon>
    </lineage>
</organism>
<dbReference type="STRING" id="1123243.SAMN02745190_02377"/>
<dbReference type="Proteomes" id="UP000184404">
    <property type="component" value="Unassembled WGS sequence"/>
</dbReference>
<dbReference type="RefSeq" id="WP_072936472.1">
    <property type="nucleotide sequence ID" value="NZ_FQUG01000013.1"/>
</dbReference>
<accession>A0A1M5ANE1</accession>
<dbReference type="EMBL" id="FQUG01000013">
    <property type="protein sequence ID" value="SHF31644.1"/>
    <property type="molecule type" value="Genomic_DNA"/>
</dbReference>
<keyword evidence="2" id="KW-1185">Reference proteome</keyword>
<proteinExistence type="predicted"/>
<gene>
    <name evidence="1" type="ORF">SAMN02745190_02377</name>
</gene>
<name>A0A1M5ANE1_9FIRM</name>